<proteinExistence type="predicted"/>
<dbReference type="AlphaFoldDB" id="C0BDQ8"/>
<dbReference type="Proteomes" id="UP000003793">
    <property type="component" value="Unassembled WGS sequence"/>
</dbReference>
<gene>
    <name evidence="1" type="ORF">COPCOM_03312</name>
</gene>
<organism evidence="1 2">
    <name type="scientific">Coprococcus comes ATCC 27758</name>
    <dbReference type="NCBI Taxonomy" id="470146"/>
    <lineage>
        <taxon>Bacteria</taxon>
        <taxon>Bacillati</taxon>
        <taxon>Bacillota</taxon>
        <taxon>Clostridia</taxon>
        <taxon>Lachnospirales</taxon>
        <taxon>Lachnospiraceae</taxon>
        <taxon>Coprococcus</taxon>
    </lineage>
</organism>
<name>C0BDQ8_9FIRM</name>
<reference evidence="1 2" key="2">
    <citation type="submission" date="2009-03" db="EMBL/GenBank/DDBJ databases">
        <title>Draft genome sequence of Coprococcus comes (ATCC 27758).</title>
        <authorList>
            <person name="Sudarsanam P."/>
            <person name="Ley R."/>
            <person name="Guruge J."/>
            <person name="Turnbaugh P.J."/>
            <person name="Mahowald M."/>
            <person name="Liep D."/>
            <person name="Gordon J."/>
        </authorList>
    </citation>
    <scope>NUCLEOTIDE SEQUENCE [LARGE SCALE GENOMIC DNA]</scope>
    <source>
        <strain evidence="1 2">ATCC 27758</strain>
    </source>
</reference>
<accession>C0BDQ8</accession>
<dbReference type="EMBL" id="ABVR01000043">
    <property type="protein sequence ID" value="EEG88604.1"/>
    <property type="molecule type" value="Genomic_DNA"/>
</dbReference>
<protein>
    <submittedName>
        <fullName evidence="1">Uncharacterized protein</fullName>
    </submittedName>
</protein>
<comment type="caution">
    <text evidence="1">The sequence shown here is derived from an EMBL/GenBank/DDBJ whole genome shotgun (WGS) entry which is preliminary data.</text>
</comment>
<sequence length="55" mass="6268">MSGGKSLSYPLPSVINPDRFLPGCFSDYQKNPICLIPFCKFYLTTFLAFINKQFV</sequence>
<evidence type="ECO:0000313" key="1">
    <source>
        <dbReference type="EMBL" id="EEG88604.1"/>
    </source>
</evidence>
<evidence type="ECO:0000313" key="2">
    <source>
        <dbReference type="Proteomes" id="UP000003793"/>
    </source>
</evidence>
<dbReference type="HOGENOM" id="CLU_3024330_0_0_9"/>
<reference evidence="1 2" key="1">
    <citation type="submission" date="2009-02" db="EMBL/GenBank/DDBJ databases">
        <authorList>
            <person name="Fulton L."/>
            <person name="Clifton S."/>
            <person name="Fulton B."/>
            <person name="Xu J."/>
            <person name="Minx P."/>
            <person name="Pepin K.H."/>
            <person name="Johnson M."/>
            <person name="Bhonagiri V."/>
            <person name="Nash W.E."/>
            <person name="Mardis E.R."/>
            <person name="Wilson R.K."/>
        </authorList>
    </citation>
    <scope>NUCLEOTIDE SEQUENCE [LARGE SCALE GENOMIC DNA]</scope>
    <source>
        <strain evidence="1 2">ATCC 27758</strain>
    </source>
</reference>